<organism evidence="1 2">
    <name type="scientific">Lysinibacillus parviboronicapiens</name>
    <dbReference type="NCBI Taxonomy" id="436516"/>
    <lineage>
        <taxon>Bacteria</taxon>
        <taxon>Bacillati</taxon>
        <taxon>Bacillota</taxon>
        <taxon>Bacilli</taxon>
        <taxon>Bacillales</taxon>
        <taxon>Bacillaceae</taxon>
        <taxon>Lysinibacillus</taxon>
    </lineage>
</organism>
<protein>
    <submittedName>
        <fullName evidence="1">Uncharacterized protein</fullName>
    </submittedName>
</protein>
<reference evidence="1 2" key="1">
    <citation type="submission" date="2024-06" db="EMBL/GenBank/DDBJ databases">
        <title>Sorghum-associated microbial communities from plants grown in Nebraska, USA.</title>
        <authorList>
            <person name="Schachtman D."/>
        </authorList>
    </citation>
    <scope>NUCLEOTIDE SEQUENCE [LARGE SCALE GENOMIC DNA]</scope>
    <source>
        <strain evidence="1 2">736</strain>
    </source>
</reference>
<name>A0ABV2PPL4_9BACI</name>
<evidence type="ECO:0000313" key="1">
    <source>
        <dbReference type="EMBL" id="MET4562882.1"/>
    </source>
</evidence>
<keyword evidence="2" id="KW-1185">Reference proteome</keyword>
<dbReference type="EMBL" id="JBEPSB010000026">
    <property type="protein sequence ID" value="MET4562882.1"/>
    <property type="molecule type" value="Genomic_DNA"/>
</dbReference>
<evidence type="ECO:0000313" key="2">
    <source>
        <dbReference type="Proteomes" id="UP001549363"/>
    </source>
</evidence>
<accession>A0ABV2PPL4</accession>
<gene>
    <name evidence="1" type="ORF">ABIA69_004073</name>
</gene>
<sequence length="60" mass="7071">MRISRKIDIEQLQNEKSELFDKHVLNILNGQVMYEEFKDKKLMGSCDSPFNEAMCINANY</sequence>
<dbReference type="Proteomes" id="UP001549363">
    <property type="component" value="Unassembled WGS sequence"/>
</dbReference>
<proteinExistence type="predicted"/>
<comment type="caution">
    <text evidence="1">The sequence shown here is derived from an EMBL/GenBank/DDBJ whole genome shotgun (WGS) entry which is preliminary data.</text>
</comment>